<dbReference type="EMBL" id="BK032845">
    <property type="protein sequence ID" value="DAF63898.1"/>
    <property type="molecule type" value="Genomic_DNA"/>
</dbReference>
<name>A0A8S5TM92_9CAUD</name>
<dbReference type="Pfam" id="PF10844">
    <property type="entry name" value="DUF2577"/>
    <property type="match status" value="1"/>
</dbReference>
<proteinExistence type="predicted"/>
<sequence length="175" mass="19378">MDNNKYDLAKILKLELKQRNNPTDLKAVNIGVVEQLAPLTVSISESKILLEENEELIISEWFRFRCNIDKTGKLSSVPTDLATSKSECDSASGVTEVHSMSGSTCQMPNAIAYLVNAITSTNSAVAKINNELSALKCKLKKGDLVVIGALEQTDKYILIDKVLENSYKFYDEEKD</sequence>
<dbReference type="InterPro" id="IPR022555">
    <property type="entry name" value="DUF2577"/>
</dbReference>
<reference evidence="1" key="1">
    <citation type="journal article" date="2021" name="Proc. Natl. Acad. Sci. U.S.A.">
        <title>A Catalog of Tens of Thousands of Viruses from Human Metagenomes Reveals Hidden Associations with Chronic Diseases.</title>
        <authorList>
            <person name="Tisza M.J."/>
            <person name="Buck C.B."/>
        </authorList>
    </citation>
    <scope>NUCLEOTIDE SEQUENCE</scope>
    <source>
        <strain evidence="1">Ctgn638</strain>
    </source>
</reference>
<accession>A0A8S5TM92</accession>
<organism evidence="1">
    <name type="scientific">Siphoviridae sp. ctgn638</name>
    <dbReference type="NCBI Taxonomy" id="2827913"/>
    <lineage>
        <taxon>Viruses</taxon>
        <taxon>Duplodnaviria</taxon>
        <taxon>Heunggongvirae</taxon>
        <taxon>Uroviricota</taxon>
        <taxon>Caudoviricetes</taxon>
    </lineage>
</organism>
<protein>
    <submittedName>
        <fullName evidence="1">Uncharacterized protein</fullName>
    </submittedName>
</protein>
<evidence type="ECO:0000313" key="1">
    <source>
        <dbReference type="EMBL" id="DAF63898.1"/>
    </source>
</evidence>